<dbReference type="OrthoDB" id="5575722at2759"/>
<dbReference type="Pfam" id="PF14661">
    <property type="entry name" value="HAUS6_N"/>
    <property type="match status" value="1"/>
</dbReference>
<feature type="region of interest" description="Disordered" evidence="1">
    <location>
        <begin position="384"/>
        <end position="520"/>
    </location>
</feature>
<dbReference type="GO" id="GO:0051225">
    <property type="term" value="P:spindle assembly"/>
    <property type="evidence" value="ECO:0007669"/>
    <property type="project" value="InterPro"/>
</dbReference>
<dbReference type="PANTHER" id="PTHR16151:SF2">
    <property type="entry name" value="HAUS AUGMIN-LIKE COMPLEX SUBUNIT 6"/>
    <property type="match status" value="1"/>
</dbReference>
<dbReference type="EMBL" id="BLJY01000001">
    <property type="protein sequence ID" value="GFF11899.1"/>
    <property type="molecule type" value="Genomic_DNA"/>
</dbReference>
<feature type="compositionally biased region" description="Low complexity" evidence="1">
    <location>
        <begin position="389"/>
        <end position="399"/>
    </location>
</feature>
<evidence type="ECO:0000259" key="2">
    <source>
        <dbReference type="Pfam" id="PF14661"/>
    </source>
</evidence>
<sequence>MQASKPPPRPKGPNWDPPSSLAVFVRNLQLLQLDRRQDWPAISVRSLSPASHNQRQRLKAIEWALYHLVALWDPETARDKLRPFFPPLEPLQSVNLRAALFRVLSDVKKNGDLGRETILRKSMLDDCKGDKFDEILAVFSTAVLRKILATSSDDRLRNVAVDLATAPGLTRQEYQNILPLILAHRVSLKSIGDRRNRVHATHEKFAQLLVDKKVQLDERSKENKTPIPPAEDSDLDGLAREVQANWLGSAEWANTLLEGGARSSSDAFLELPFPTAWARANESTVEDLTIGSSPDLLVDLESRIVRQRARLHRWRQYRNSMRKHERVESTSSNSNVPLVFRDHQPLTVASVSKAVREPVERVSLKADDRALLFSMTEALARINGSSHSARTALRTPAADTPRRTTPEPRRPAGSAEPEIPHIREDPPHDINIDGAPMDDLPRPPSSGGRDTPEQGINQPRRNPAALVERTRKSMSLLPPPNPNPRPPRESLGPRRPRASFPVNQFETPEKHHPHAYDISRASTPRDELFEEEAEYSSVFKSRPRVAHSPLASPAVHVDPIEDFGLDVETGSHDLEDEMVDSPLARRHR</sequence>
<evidence type="ECO:0000256" key="1">
    <source>
        <dbReference type="SAM" id="MobiDB-lite"/>
    </source>
</evidence>
<feature type="region of interest" description="Disordered" evidence="1">
    <location>
        <begin position="566"/>
        <end position="588"/>
    </location>
</feature>
<feature type="compositionally biased region" description="Basic and acidic residues" evidence="1">
    <location>
        <begin position="418"/>
        <end position="431"/>
    </location>
</feature>
<dbReference type="InterPro" id="IPR028163">
    <property type="entry name" value="HAUS_6_N"/>
</dbReference>
<dbReference type="Proteomes" id="UP000452235">
    <property type="component" value="Unassembled WGS sequence"/>
</dbReference>
<comment type="caution">
    <text evidence="3">The sequence shown here is derived from an EMBL/GenBank/DDBJ whole genome shotgun (WGS) entry which is preliminary data.</text>
</comment>
<organism evidence="3 4">
    <name type="scientific">Aspergillus terreus</name>
    <dbReference type="NCBI Taxonomy" id="33178"/>
    <lineage>
        <taxon>Eukaryota</taxon>
        <taxon>Fungi</taxon>
        <taxon>Dikarya</taxon>
        <taxon>Ascomycota</taxon>
        <taxon>Pezizomycotina</taxon>
        <taxon>Eurotiomycetes</taxon>
        <taxon>Eurotiomycetidae</taxon>
        <taxon>Eurotiales</taxon>
        <taxon>Aspergillaceae</taxon>
        <taxon>Aspergillus</taxon>
        <taxon>Aspergillus subgen. Circumdati</taxon>
    </lineage>
</organism>
<name>A0A5M3YKW6_ASPTE</name>
<dbReference type="GO" id="GO:1990498">
    <property type="term" value="C:mitotic spindle microtubule"/>
    <property type="evidence" value="ECO:0007669"/>
    <property type="project" value="TreeGrafter"/>
</dbReference>
<feature type="compositionally biased region" description="Basic and acidic residues" evidence="1">
    <location>
        <begin position="507"/>
        <end position="520"/>
    </location>
</feature>
<evidence type="ECO:0000313" key="3">
    <source>
        <dbReference type="EMBL" id="GFF11899.1"/>
    </source>
</evidence>
<dbReference type="VEuPathDB" id="FungiDB:ATEG_01102"/>
<protein>
    <submittedName>
        <fullName evidence="3">HAUS augmin-like complex subunit 6 N-terminus-domain-containing protein</fullName>
    </submittedName>
</protein>
<evidence type="ECO:0000313" key="4">
    <source>
        <dbReference type="Proteomes" id="UP000452235"/>
    </source>
</evidence>
<feature type="compositionally biased region" description="Basic and acidic residues" evidence="1">
    <location>
        <begin position="400"/>
        <end position="410"/>
    </location>
</feature>
<accession>A0A5M3YKW6</accession>
<dbReference type="PANTHER" id="PTHR16151">
    <property type="entry name" value="HAUS AUGMIN-LIKE COMPLEX SUBUNIT 6"/>
    <property type="match status" value="1"/>
</dbReference>
<dbReference type="AlphaFoldDB" id="A0A5M3YKW6"/>
<feature type="domain" description="HAUS augmin-like complex subunit 6 N-terminal" evidence="2">
    <location>
        <begin position="24"/>
        <end position="232"/>
    </location>
</feature>
<dbReference type="GO" id="GO:0070652">
    <property type="term" value="C:HAUS complex"/>
    <property type="evidence" value="ECO:0007669"/>
    <property type="project" value="InterPro"/>
</dbReference>
<dbReference type="GO" id="GO:0008017">
    <property type="term" value="F:microtubule binding"/>
    <property type="evidence" value="ECO:0007669"/>
    <property type="project" value="TreeGrafter"/>
</dbReference>
<reference evidence="3 4" key="1">
    <citation type="submission" date="2020-01" db="EMBL/GenBank/DDBJ databases">
        <title>Aspergillus terreus IFO 6365 whole genome shotgun sequence.</title>
        <authorList>
            <person name="Kanamasa S."/>
            <person name="Takahashi H."/>
        </authorList>
    </citation>
    <scope>NUCLEOTIDE SEQUENCE [LARGE SCALE GENOMIC DNA]</scope>
    <source>
        <strain evidence="3 4">IFO 6365</strain>
    </source>
</reference>
<dbReference type="InterPro" id="IPR026797">
    <property type="entry name" value="HAUS_6"/>
</dbReference>
<proteinExistence type="predicted"/>
<keyword evidence="4" id="KW-1185">Reference proteome</keyword>
<gene>
    <name evidence="3" type="ORF">ATEIFO6365_0001011900</name>
</gene>